<feature type="signal peptide" evidence="10">
    <location>
        <begin position="1"/>
        <end position="34"/>
    </location>
</feature>
<evidence type="ECO:0000256" key="7">
    <source>
        <dbReference type="ARBA" id="ARBA00023136"/>
    </source>
</evidence>
<dbReference type="PANTHER" id="PTHR31428">
    <property type="entry name" value="RGM DOMAIN FAMILY MEMBER DRAG-1"/>
    <property type="match status" value="1"/>
</dbReference>
<dbReference type="InterPro" id="IPR040287">
    <property type="entry name" value="RGM"/>
</dbReference>
<dbReference type="InterPro" id="IPR010536">
    <property type="entry name" value="RGM_N"/>
</dbReference>
<organism evidence="13 14">
    <name type="scientific">Gekko japonicus</name>
    <name type="common">Schlegel's Japanese gecko</name>
    <dbReference type="NCBI Taxonomy" id="146911"/>
    <lineage>
        <taxon>Eukaryota</taxon>
        <taxon>Metazoa</taxon>
        <taxon>Chordata</taxon>
        <taxon>Craniata</taxon>
        <taxon>Vertebrata</taxon>
        <taxon>Euteleostomi</taxon>
        <taxon>Lepidosauria</taxon>
        <taxon>Squamata</taxon>
        <taxon>Bifurcata</taxon>
        <taxon>Gekkota</taxon>
        <taxon>Gekkonidae</taxon>
        <taxon>Gekkoninae</taxon>
        <taxon>Gekko</taxon>
    </lineage>
</organism>
<evidence type="ECO:0000256" key="2">
    <source>
        <dbReference type="ARBA" id="ARBA00005321"/>
    </source>
</evidence>
<name>A0ABM1K1F6_GEKJA</name>
<evidence type="ECO:0000256" key="10">
    <source>
        <dbReference type="SAM" id="SignalP"/>
    </source>
</evidence>
<evidence type="ECO:0000256" key="4">
    <source>
        <dbReference type="ARBA" id="ARBA00022622"/>
    </source>
</evidence>
<evidence type="ECO:0000259" key="12">
    <source>
        <dbReference type="Pfam" id="PF06535"/>
    </source>
</evidence>
<keyword evidence="4" id="KW-0336">GPI-anchor</keyword>
<dbReference type="Proteomes" id="UP000694871">
    <property type="component" value="Unplaced"/>
</dbReference>
<evidence type="ECO:0000313" key="13">
    <source>
        <dbReference type="Proteomes" id="UP000694871"/>
    </source>
</evidence>
<evidence type="ECO:0000256" key="3">
    <source>
        <dbReference type="ARBA" id="ARBA00022475"/>
    </source>
</evidence>
<protein>
    <submittedName>
        <fullName evidence="14">Hemojuvelin-like</fullName>
    </submittedName>
</protein>
<dbReference type="RefSeq" id="XP_015267543.1">
    <property type="nucleotide sequence ID" value="XM_015412057.1"/>
</dbReference>
<evidence type="ECO:0000256" key="6">
    <source>
        <dbReference type="ARBA" id="ARBA00022813"/>
    </source>
</evidence>
<keyword evidence="13" id="KW-1185">Reference proteome</keyword>
<dbReference type="Pfam" id="PF06535">
    <property type="entry name" value="RGM_N"/>
    <property type="match status" value="1"/>
</dbReference>
<comment type="similarity">
    <text evidence="2">Belongs to the repulsive guidance molecule (RGM) family.</text>
</comment>
<reference evidence="14" key="1">
    <citation type="submission" date="2025-08" db="UniProtKB">
        <authorList>
            <consortium name="RefSeq"/>
        </authorList>
    </citation>
    <scope>IDENTIFICATION</scope>
</reference>
<accession>A0ABM1K1F6</accession>
<feature type="domain" description="Repulsive guidance molecule C-terminal" evidence="11">
    <location>
        <begin position="144"/>
        <end position="369"/>
    </location>
</feature>
<evidence type="ECO:0000259" key="11">
    <source>
        <dbReference type="Pfam" id="PF06534"/>
    </source>
</evidence>
<feature type="chain" id="PRO_5046962618" evidence="10">
    <location>
        <begin position="35"/>
        <end position="414"/>
    </location>
</feature>
<comment type="subcellular location">
    <subcellularLocation>
        <location evidence="1">Cell membrane</location>
        <topology evidence="1">Lipid-anchor</topology>
        <topology evidence="1">GPI-anchor</topology>
    </subcellularLocation>
</comment>
<dbReference type="Gene3D" id="3.40.1000.10">
    <property type="entry name" value="Mog1/PsbP, alpha/beta/alpha sandwich"/>
    <property type="match status" value="1"/>
</dbReference>
<gene>
    <name evidence="14" type="primary">LOC107111135</name>
</gene>
<dbReference type="PANTHER" id="PTHR31428:SF3">
    <property type="entry name" value="HEMOJUVELIN"/>
    <property type="match status" value="1"/>
</dbReference>
<keyword evidence="3" id="KW-1003">Cell membrane</keyword>
<evidence type="ECO:0000256" key="9">
    <source>
        <dbReference type="ARBA" id="ARBA00023288"/>
    </source>
</evidence>
<keyword evidence="9" id="KW-0449">Lipoprotein</keyword>
<sequence length="414" mass="45560">MGTPARFARPCRSISAVLLLEMLFLLLFCRHVSTHCKISRCNSEYLAATQDVRGPSTTAAYCTALRSYSRCTRRTARTCRGNLAYHSAVYGIEDLMIQNNCSREGPTSPPWPPAPEPNRQSFESLDICDYEKSYAHKHSRPPAYQHCATFGDPHVRTFSDEFHTCRVQGSWPLLDNHYLFVQATSHPIAEGSNATAVGKLTIIFKDVKECIDQKVYQAEIGDLPAAFADGSTNGGERPGGNSLAIRERSPGRHVEIRATYIGTTIAVRQAGEQLSFSIRAAEEVASSFTEEQDLQLCVGGCPPSQRLSRSACCHGRPDPAVEKARRLCRGKLPTEDVYFQACVFDVVTSGDANFSLAARDAFEDARTFQTDFRKLHIFRTDAAASPGGSPLLLLLPVAISGLRSNLYTSLFTGY</sequence>
<evidence type="ECO:0000256" key="1">
    <source>
        <dbReference type="ARBA" id="ARBA00004609"/>
    </source>
</evidence>
<evidence type="ECO:0000256" key="8">
    <source>
        <dbReference type="ARBA" id="ARBA00023180"/>
    </source>
</evidence>
<proteinExistence type="inferred from homology"/>
<evidence type="ECO:0000256" key="5">
    <source>
        <dbReference type="ARBA" id="ARBA00022729"/>
    </source>
</evidence>
<feature type="domain" description="Repulsive guidance molecule N-terminal" evidence="12">
    <location>
        <begin position="36"/>
        <end position="103"/>
    </location>
</feature>
<keyword evidence="5 10" id="KW-0732">Signal</keyword>
<keyword evidence="6" id="KW-0068">Autocatalytic cleavage</keyword>
<dbReference type="GeneID" id="107111135"/>
<keyword evidence="7" id="KW-0472">Membrane</keyword>
<dbReference type="InterPro" id="IPR009496">
    <property type="entry name" value="RGM_C"/>
</dbReference>
<dbReference type="Pfam" id="PF06534">
    <property type="entry name" value="RGM_C"/>
    <property type="match status" value="1"/>
</dbReference>
<evidence type="ECO:0000313" key="14">
    <source>
        <dbReference type="RefSeq" id="XP_015267543.1"/>
    </source>
</evidence>
<keyword evidence="8" id="KW-0325">Glycoprotein</keyword>